<protein>
    <recommendedName>
        <fullName evidence="4">2-isopropylmalate synthase</fullName>
        <ecNumber evidence="4">2.3.3.13</ecNumber>
    </recommendedName>
</protein>
<dbReference type="InterPro" id="IPR000891">
    <property type="entry name" value="PYR_CT"/>
</dbReference>
<dbReference type="EC" id="2.3.3.13" evidence="4"/>
<dbReference type="EMBL" id="UINC01001116">
    <property type="protein sequence ID" value="SUZ71243.1"/>
    <property type="molecule type" value="Genomic_DNA"/>
</dbReference>
<dbReference type="AlphaFoldDB" id="A0A381Q0S6"/>
<dbReference type="InterPro" id="IPR002034">
    <property type="entry name" value="AIPM/Hcit_synth_CS"/>
</dbReference>
<dbReference type="InterPro" id="IPR013785">
    <property type="entry name" value="Aldolase_TIM"/>
</dbReference>
<dbReference type="PROSITE" id="PS00815">
    <property type="entry name" value="AIPM_HOMOCIT_SYNTH_1"/>
    <property type="match status" value="1"/>
</dbReference>
<evidence type="ECO:0000256" key="2">
    <source>
        <dbReference type="ARBA" id="ARBA00004689"/>
    </source>
</evidence>
<dbReference type="PROSITE" id="PS00816">
    <property type="entry name" value="AIPM_HOMOCIT_SYNTH_2"/>
    <property type="match status" value="1"/>
</dbReference>
<dbReference type="PANTHER" id="PTHR46911">
    <property type="match status" value="1"/>
</dbReference>
<keyword evidence="7" id="KW-0808">Transferase</keyword>
<dbReference type="InterPro" id="IPR013709">
    <property type="entry name" value="2-isopropylmalate_synth_dimer"/>
</dbReference>
<dbReference type="Gene3D" id="3.30.160.270">
    <property type="match status" value="1"/>
</dbReference>
<gene>
    <name evidence="11" type="ORF">METZ01_LOCUS24097</name>
</gene>
<dbReference type="SUPFAM" id="SSF110921">
    <property type="entry name" value="2-isopropylmalate synthase LeuA, allosteric (dimerisation) domain"/>
    <property type="match status" value="1"/>
</dbReference>
<sequence length="567" mass="62386">MADVKGISKQQPSSMPFGKYIHYPYAPDLANRTWPDRVTNEAPLWCSVDLRDGNQALIDPMDVPRKRQMFEALVEMGFKEIEVGFPSASAPDFDFCRILIEEGLVPDDVWIQVLTQSRPELIDRTYESIEGANNAIVHLYNPTSTLQRRVVYGLDLDGIIDMALTGTRQCRELREAAEGSNIRFEYSPESFTGTEIDFAIDICEQVAAEWGATPDDPIILNLPATIEMSTPNLYGDLIEFFHNTVADRDSIILSLHPHNDRGCAVAAAEFGVMAGADRVEGTLFGNGERTGNVDIVTLAMNLFSQGVDPQLDISHIDHLRRIAEYCNQLPVHPRHPYGGDLVYTAFSGSHQDAIKKGFEALPDNYEMWEVPYLPIDPAHVGRTYQDVIRVNSQSGKGGVAYVMKNNFGLDLPRRLQIEFSQAIQTITDDGGEILPETIKKTFDETYLHTTQPFTYLGHKSSFDSASSEMSNVTATLNFSGETTVITGEGNGPLSAFKNALTDGCGVNVTLVDYQEHAIGTGADAAAAAYVEVETSDRTAHWGVGLHPNIVTASFHALLSAINRSEGN</sequence>
<comment type="similarity">
    <text evidence="3">Belongs to the alpha-IPM synthase/homocitrate synthase family. LeuA type 2 subfamily.</text>
</comment>
<accession>A0A381Q0S6</accession>
<dbReference type="GO" id="GO:0003852">
    <property type="term" value="F:2-isopropylmalate synthase activity"/>
    <property type="evidence" value="ECO:0007669"/>
    <property type="project" value="UniProtKB-EC"/>
</dbReference>
<evidence type="ECO:0000313" key="11">
    <source>
        <dbReference type="EMBL" id="SUZ71243.1"/>
    </source>
</evidence>
<evidence type="ECO:0000256" key="6">
    <source>
        <dbReference type="ARBA" id="ARBA00022605"/>
    </source>
</evidence>
<evidence type="ECO:0000256" key="4">
    <source>
        <dbReference type="ARBA" id="ARBA00012973"/>
    </source>
</evidence>
<evidence type="ECO:0000256" key="5">
    <source>
        <dbReference type="ARBA" id="ARBA00022430"/>
    </source>
</evidence>
<evidence type="ECO:0000256" key="7">
    <source>
        <dbReference type="ARBA" id="ARBA00022679"/>
    </source>
</evidence>
<proteinExistence type="inferred from homology"/>
<dbReference type="PANTHER" id="PTHR46911:SF1">
    <property type="entry name" value="2-ISOPROPYLMALATE SYNTHASE"/>
    <property type="match status" value="1"/>
</dbReference>
<comment type="catalytic activity">
    <reaction evidence="1">
        <text>3-methyl-2-oxobutanoate + acetyl-CoA + H2O = (2S)-2-isopropylmalate + CoA + H(+)</text>
        <dbReference type="Rhea" id="RHEA:21524"/>
        <dbReference type="ChEBI" id="CHEBI:1178"/>
        <dbReference type="ChEBI" id="CHEBI:11851"/>
        <dbReference type="ChEBI" id="CHEBI:15377"/>
        <dbReference type="ChEBI" id="CHEBI:15378"/>
        <dbReference type="ChEBI" id="CHEBI:57287"/>
        <dbReference type="ChEBI" id="CHEBI:57288"/>
        <dbReference type="EC" id="2.3.3.13"/>
    </reaction>
</comment>
<evidence type="ECO:0000259" key="10">
    <source>
        <dbReference type="PROSITE" id="PS50991"/>
    </source>
</evidence>
<dbReference type="CDD" id="cd07942">
    <property type="entry name" value="DRE_TIM_LeuA"/>
    <property type="match status" value="1"/>
</dbReference>
<feature type="domain" description="Pyruvate carboxyltransferase" evidence="10">
    <location>
        <begin position="43"/>
        <end position="317"/>
    </location>
</feature>
<dbReference type="NCBIfam" id="TIGR00970">
    <property type="entry name" value="leuA_yeast"/>
    <property type="match status" value="1"/>
</dbReference>
<keyword evidence="6" id="KW-0028">Amino-acid biosynthesis</keyword>
<comment type="pathway">
    <text evidence="2">Amino-acid biosynthesis; L-leucine biosynthesis; L-leucine from 3-methyl-2-oxobutanoate: step 1/4.</text>
</comment>
<dbReference type="Pfam" id="PF22615">
    <property type="entry name" value="IPMS_D2"/>
    <property type="match status" value="1"/>
</dbReference>
<dbReference type="Pfam" id="PF00682">
    <property type="entry name" value="HMGL-like"/>
    <property type="match status" value="1"/>
</dbReference>
<dbReference type="GO" id="GO:0009098">
    <property type="term" value="P:L-leucine biosynthetic process"/>
    <property type="evidence" value="ECO:0007669"/>
    <property type="project" value="UniProtKB-KW"/>
</dbReference>
<dbReference type="SUPFAM" id="SSF89000">
    <property type="entry name" value="post-HMGL domain-like"/>
    <property type="match status" value="1"/>
</dbReference>
<dbReference type="Pfam" id="PF08502">
    <property type="entry name" value="LeuA_dimer"/>
    <property type="match status" value="1"/>
</dbReference>
<dbReference type="NCBIfam" id="NF002991">
    <property type="entry name" value="PRK03739.1"/>
    <property type="match status" value="1"/>
</dbReference>
<evidence type="ECO:0000256" key="1">
    <source>
        <dbReference type="ARBA" id="ARBA00000064"/>
    </source>
</evidence>
<dbReference type="PROSITE" id="PS50991">
    <property type="entry name" value="PYR_CT"/>
    <property type="match status" value="1"/>
</dbReference>
<dbReference type="SUPFAM" id="SSF51569">
    <property type="entry name" value="Aldolase"/>
    <property type="match status" value="1"/>
</dbReference>
<keyword evidence="8" id="KW-0479">Metal-binding</keyword>
<dbReference type="InterPro" id="IPR005668">
    <property type="entry name" value="IPM_Synthase"/>
</dbReference>
<organism evidence="11">
    <name type="scientific">marine metagenome</name>
    <dbReference type="NCBI Taxonomy" id="408172"/>
    <lineage>
        <taxon>unclassified sequences</taxon>
        <taxon>metagenomes</taxon>
        <taxon>ecological metagenomes</taxon>
    </lineage>
</organism>
<dbReference type="Gene3D" id="3.20.20.70">
    <property type="entry name" value="Aldolase class I"/>
    <property type="match status" value="1"/>
</dbReference>
<name>A0A381Q0S6_9ZZZZ</name>
<dbReference type="GO" id="GO:0046872">
    <property type="term" value="F:metal ion binding"/>
    <property type="evidence" value="ECO:0007669"/>
    <property type="project" value="UniProtKB-KW"/>
</dbReference>
<evidence type="ECO:0000256" key="9">
    <source>
        <dbReference type="ARBA" id="ARBA00023304"/>
    </source>
</evidence>
<reference evidence="11" key="1">
    <citation type="submission" date="2018-05" db="EMBL/GenBank/DDBJ databases">
        <authorList>
            <person name="Lanie J.A."/>
            <person name="Ng W.-L."/>
            <person name="Kazmierczak K.M."/>
            <person name="Andrzejewski T.M."/>
            <person name="Davidsen T.M."/>
            <person name="Wayne K.J."/>
            <person name="Tettelin H."/>
            <person name="Glass J.I."/>
            <person name="Rusch D."/>
            <person name="Podicherti R."/>
            <person name="Tsui H.-C.T."/>
            <person name="Winkler M.E."/>
        </authorList>
    </citation>
    <scope>NUCLEOTIDE SEQUENCE</scope>
</reference>
<keyword evidence="5" id="KW-0432">Leucine biosynthesis</keyword>
<evidence type="ECO:0000256" key="8">
    <source>
        <dbReference type="ARBA" id="ARBA00022723"/>
    </source>
</evidence>
<evidence type="ECO:0000256" key="3">
    <source>
        <dbReference type="ARBA" id="ARBA00009767"/>
    </source>
</evidence>
<dbReference type="InterPro" id="IPR036230">
    <property type="entry name" value="LeuA_allosteric_dom_sf"/>
</dbReference>
<dbReference type="SMART" id="SM00917">
    <property type="entry name" value="LeuA_dimer"/>
    <property type="match status" value="1"/>
</dbReference>
<keyword evidence="9" id="KW-0100">Branched-chain amino acid biosynthesis</keyword>
<dbReference type="InterPro" id="IPR054692">
    <property type="entry name" value="LeuA-like_post-cat"/>
</dbReference>
<dbReference type="InterPro" id="IPR039371">
    <property type="entry name" value="LeuA_N_DRE-TIM"/>
</dbReference>
<dbReference type="HAMAP" id="MF_00572">
    <property type="entry name" value="LeuA_type2"/>
    <property type="match status" value="1"/>
</dbReference>